<dbReference type="RefSeq" id="WP_042213516.1">
    <property type="nucleotide sequence ID" value="NZ_CP009285.1"/>
</dbReference>
<feature type="transmembrane region" description="Helical" evidence="7">
    <location>
        <begin position="163"/>
        <end position="182"/>
    </location>
</feature>
<dbReference type="Proteomes" id="UP000029518">
    <property type="component" value="Chromosome"/>
</dbReference>
<feature type="transmembrane region" description="Helical" evidence="7">
    <location>
        <begin position="307"/>
        <end position="326"/>
    </location>
</feature>
<dbReference type="PANTHER" id="PTHR30106">
    <property type="entry name" value="INNER MEMBRANE PROTEIN YEIH-RELATED"/>
    <property type="match status" value="1"/>
</dbReference>
<accession>A0A089LH90</accession>
<dbReference type="HOGENOM" id="CLU_033541_1_1_9"/>
<evidence type="ECO:0000256" key="5">
    <source>
        <dbReference type="ARBA" id="ARBA00022989"/>
    </source>
</evidence>
<feature type="transmembrane region" description="Helical" evidence="7">
    <location>
        <begin position="338"/>
        <end position="360"/>
    </location>
</feature>
<protein>
    <submittedName>
        <fullName evidence="8">Membrane protein</fullName>
    </submittedName>
</protein>
<dbReference type="OrthoDB" id="9811391at2"/>
<evidence type="ECO:0000313" key="9">
    <source>
        <dbReference type="Proteomes" id="UP000029518"/>
    </source>
</evidence>
<keyword evidence="5 7" id="KW-1133">Transmembrane helix</keyword>
<organism evidence="8 9">
    <name type="scientific">Paenibacillus borealis</name>
    <dbReference type="NCBI Taxonomy" id="160799"/>
    <lineage>
        <taxon>Bacteria</taxon>
        <taxon>Bacillati</taxon>
        <taxon>Bacillota</taxon>
        <taxon>Bacilli</taxon>
        <taxon>Bacillales</taxon>
        <taxon>Paenibacillaceae</taxon>
        <taxon>Paenibacillus</taxon>
    </lineage>
</organism>
<feature type="transmembrane region" description="Helical" evidence="7">
    <location>
        <begin position="221"/>
        <end position="243"/>
    </location>
</feature>
<sequence length="363" mass="38050">MNRSGSYQIHRSDYRFGSFAGGIAITLILAVAAKYMALLPVLGMMGQLVLAILLGIGLRAVAGVPEQTMAGVRFSGKRLLRAGIILLGMRLNLGDIVQAGPKVLAIAAINLVFTLFTVYGLARWLKMERRLGLLTACGTAICGAATVAAIAPQIKATDNETAVGAATVAILGTIFTLVYTILYPYMGLSASGYGIFTGATLHEVAHVIAAAIPAGQQGSDLAILVKLTRVAMLVPVALILGLIEGRRERKLHSRMKLSNGAEDDCAAGTEGNREGKKLPVPWFIAGFLLMSGINTLGVIPQQLASDMITLAYLLLAMAMAGLGLGIDLKTFSSMGRKPVIAGFIGSVFMSLLGIGLVHWLGLS</sequence>
<dbReference type="AlphaFoldDB" id="A0A089LH90"/>
<evidence type="ECO:0000256" key="4">
    <source>
        <dbReference type="ARBA" id="ARBA00022692"/>
    </source>
</evidence>
<keyword evidence="9" id="KW-1185">Reference proteome</keyword>
<comment type="subcellular location">
    <subcellularLocation>
        <location evidence="1">Cell membrane</location>
        <topology evidence="1">Multi-pass membrane protein</topology>
    </subcellularLocation>
</comment>
<dbReference type="InterPro" id="IPR018383">
    <property type="entry name" value="UPF0324_pro"/>
</dbReference>
<comment type="similarity">
    <text evidence="2">Belongs to the UPF0324 family.</text>
</comment>
<dbReference type="PANTHER" id="PTHR30106:SF2">
    <property type="entry name" value="UPF0324 INNER MEMBRANE PROTEIN YEIH"/>
    <property type="match status" value="1"/>
</dbReference>
<keyword evidence="6 7" id="KW-0472">Membrane</keyword>
<evidence type="ECO:0000313" key="8">
    <source>
        <dbReference type="EMBL" id="AIQ58518.1"/>
    </source>
</evidence>
<keyword evidence="4 7" id="KW-0812">Transmembrane</keyword>
<feature type="transmembrane region" description="Helical" evidence="7">
    <location>
        <begin position="12"/>
        <end position="32"/>
    </location>
</feature>
<evidence type="ECO:0000256" key="6">
    <source>
        <dbReference type="ARBA" id="ARBA00023136"/>
    </source>
</evidence>
<evidence type="ECO:0000256" key="3">
    <source>
        <dbReference type="ARBA" id="ARBA00022475"/>
    </source>
</evidence>
<feature type="transmembrane region" description="Helical" evidence="7">
    <location>
        <begin position="103"/>
        <end position="122"/>
    </location>
</feature>
<proteinExistence type="inferred from homology"/>
<evidence type="ECO:0000256" key="2">
    <source>
        <dbReference type="ARBA" id="ARBA00007977"/>
    </source>
</evidence>
<reference evidence="8" key="1">
    <citation type="submission" date="2014-08" db="EMBL/GenBank/DDBJ databases">
        <title>Comparative genomics of the Paenibacillus odorifer group.</title>
        <authorList>
            <person name="den Bakker H.C."/>
            <person name="Tsai Y.-C.Y.-C."/>
            <person name="Martin N."/>
            <person name="Korlach J."/>
            <person name="Wiedmann M."/>
        </authorList>
    </citation>
    <scope>NUCLEOTIDE SEQUENCE [LARGE SCALE GENOMIC DNA]</scope>
    <source>
        <strain evidence="8">DSM 13188</strain>
    </source>
</reference>
<evidence type="ECO:0000256" key="7">
    <source>
        <dbReference type="SAM" id="Phobius"/>
    </source>
</evidence>
<feature type="transmembrane region" description="Helical" evidence="7">
    <location>
        <begin position="38"/>
        <end position="58"/>
    </location>
</feature>
<gene>
    <name evidence="8" type="ORF">PBOR_17420</name>
</gene>
<feature type="transmembrane region" description="Helical" evidence="7">
    <location>
        <begin position="194"/>
        <end position="215"/>
    </location>
</feature>
<dbReference type="GO" id="GO:0005886">
    <property type="term" value="C:plasma membrane"/>
    <property type="evidence" value="ECO:0007669"/>
    <property type="project" value="UniProtKB-SubCell"/>
</dbReference>
<name>A0A089LH90_PAEBO</name>
<keyword evidence="3" id="KW-1003">Cell membrane</keyword>
<dbReference type="KEGG" id="pbd:PBOR_17420"/>
<feature type="transmembrane region" description="Helical" evidence="7">
    <location>
        <begin position="79"/>
        <end position="97"/>
    </location>
</feature>
<feature type="transmembrane region" description="Helical" evidence="7">
    <location>
        <begin position="131"/>
        <end position="151"/>
    </location>
</feature>
<evidence type="ECO:0000256" key="1">
    <source>
        <dbReference type="ARBA" id="ARBA00004651"/>
    </source>
</evidence>
<dbReference type="EMBL" id="CP009285">
    <property type="protein sequence ID" value="AIQ58518.1"/>
    <property type="molecule type" value="Genomic_DNA"/>
</dbReference>
<dbReference type="Pfam" id="PF03601">
    <property type="entry name" value="Cons_hypoth698"/>
    <property type="match status" value="1"/>
</dbReference>
<feature type="transmembrane region" description="Helical" evidence="7">
    <location>
        <begin position="282"/>
        <end position="301"/>
    </location>
</feature>